<keyword evidence="4" id="KW-0378">Hydrolase</keyword>
<keyword evidence="2" id="KW-0732">Signal</keyword>
<accession>A0A0P6IVP5</accession>
<dbReference type="SUPFAM" id="SSF50494">
    <property type="entry name" value="Trypsin-like serine proteases"/>
    <property type="match status" value="1"/>
</dbReference>
<dbReference type="GO" id="GO:0004252">
    <property type="term" value="F:serine-type endopeptidase activity"/>
    <property type="evidence" value="ECO:0007669"/>
    <property type="project" value="InterPro"/>
</dbReference>
<feature type="chain" id="PRO_5006128276" evidence="2">
    <location>
        <begin position="30"/>
        <end position="257"/>
    </location>
</feature>
<feature type="signal peptide" evidence="2">
    <location>
        <begin position="1"/>
        <end position="29"/>
    </location>
</feature>
<feature type="domain" description="Peptidase S1" evidence="3">
    <location>
        <begin position="79"/>
        <end position="206"/>
    </location>
</feature>
<feature type="non-terminal residue" evidence="4">
    <location>
        <position position="257"/>
    </location>
</feature>
<sequence>MNGKMRVAKRFVNLLILFVCRFAGNSVNGELLPESVPFSLTTSINPLMPNNEQSVKDCPYTNFPYAKRGLTSSIFAERYRDKTFSHVVKLDTVEESNCVGVIVDQLHILTTKECAQKQPQTISFQNVTQPRWGILNTKYHIGLDVALLQLRSNLSIDEQTIPACFWSSSTTDGFSSVQYITRNNHNDNFTISTTKCNRSGRSQCYESILKNINGFVQVQAISNYRTHPFVLALGTRNDGSLLEVSQYLDWIQTETGI</sequence>
<evidence type="ECO:0000256" key="2">
    <source>
        <dbReference type="SAM" id="SignalP"/>
    </source>
</evidence>
<evidence type="ECO:0000313" key="4">
    <source>
        <dbReference type="EMBL" id="JAN95066.1"/>
    </source>
</evidence>
<organism evidence="4">
    <name type="scientific">Aedes aegypti</name>
    <name type="common">Yellowfever mosquito</name>
    <name type="synonym">Culex aegypti</name>
    <dbReference type="NCBI Taxonomy" id="7159"/>
    <lineage>
        <taxon>Eukaryota</taxon>
        <taxon>Metazoa</taxon>
        <taxon>Ecdysozoa</taxon>
        <taxon>Arthropoda</taxon>
        <taxon>Hexapoda</taxon>
        <taxon>Insecta</taxon>
        <taxon>Pterygota</taxon>
        <taxon>Neoptera</taxon>
        <taxon>Endopterygota</taxon>
        <taxon>Diptera</taxon>
        <taxon>Nematocera</taxon>
        <taxon>Culicoidea</taxon>
        <taxon>Culicidae</taxon>
        <taxon>Culicinae</taxon>
        <taxon>Aedini</taxon>
        <taxon>Aedes</taxon>
        <taxon>Stegomyia</taxon>
    </lineage>
</organism>
<reference evidence="4" key="1">
    <citation type="journal article" date="2016" name="PLoS ONE">
        <title>A Deep Insight into the Sialome of Male and Female Aedes aegypti Mosquitoes.</title>
        <authorList>
            <person name="Ribeiro J.M."/>
            <person name="Martin-Martin I."/>
            <person name="Arca B."/>
            <person name="Calvo E."/>
        </authorList>
    </citation>
    <scope>NUCLEOTIDE SEQUENCE</scope>
    <source>
        <strain evidence="4">Liverpool</strain>
        <tissue evidence="4">Salivary glands</tissue>
    </source>
</reference>
<evidence type="ECO:0000256" key="1">
    <source>
        <dbReference type="ARBA" id="ARBA00024195"/>
    </source>
</evidence>
<dbReference type="AlphaFoldDB" id="A0A0P6IVP5"/>
<protein>
    <submittedName>
        <fullName evidence="4">Putative serine protease</fullName>
    </submittedName>
</protein>
<dbReference type="GO" id="GO:0006508">
    <property type="term" value="P:proteolysis"/>
    <property type="evidence" value="ECO:0007669"/>
    <property type="project" value="UniProtKB-KW"/>
</dbReference>
<proteinExistence type="evidence at transcript level"/>
<comment type="similarity">
    <text evidence="1">Belongs to the peptidase S1 family. CLIP subfamily.</text>
</comment>
<keyword evidence="4" id="KW-0645">Protease</keyword>
<dbReference type="InterPro" id="IPR001254">
    <property type="entry name" value="Trypsin_dom"/>
</dbReference>
<dbReference type="Pfam" id="PF00089">
    <property type="entry name" value="Trypsin"/>
    <property type="match status" value="1"/>
</dbReference>
<evidence type="ECO:0000259" key="3">
    <source>
        <dbReference type="Pfam" id="PF00089"/>
    </source>
</evidence>
<dbReference type="EMBL" id="GDUN01000853">
    <property type="protein sequence ID" value="JAN95066.1"/>
    <property type="molecule type" value="mRNA"/>
</dbReference>
<name>A0A0P6IVP5_AEDAE</name>
<dbReference type="VEuPathDB" id="VectorBase:AAEL019781"/>
<dbReference type="InterPro" id="IPR009003">
    <property type="entry name" value="Peptidase_S1_PA"/>
</dbReference>